<evidence type="ECO:0000313" key="1">
    <source>
        <dbReference type="EMBL" id="HEH82555.1"/>
    </source>
</evidence>
<comment type="caution">
    <text evidence="1">The sequence shown here is derived from an EMBL/GenBank/DDBJ whole genome shotgun (WGS) entry which is preliminary data.</text>
</comment>
<name>A0A7C2C2D4_9DEIN</name>
<accession>A0A7C2C2D4</accession>
<sequence length="220" mass="25182">MSELAEAFYRHLLSLLPPGRYPREGGAADGTVRMLGALEASAVEETLALFRQALPQYAEGKFLEEVGRGRGLSPFREELEAAFRNRVVYATHFWLLGGTLPGMRLWLEAAGYEAHIHEHFRDDPSIWAEFSLYLWPYRPEFTTDRWDDGVGAWDDDTSWDYTLNGVELERIPALVREVKPAHARVRSIYYIPGPRDVWDDGAVWDEDGDVWGPEPIQIYP</sequence>
<gene>
    <name evidence="1" type="ORF">ENP73_06155</name>
</gene>
<dbReference type="EMBL" id="DSKL01000247">
    <property type="protein sequence ID" value="HEH82555.1"/>
    <property type="molecule type" value="Genomic_DNA"/>
</dbReference>
<dbReference type="AlphaFoldDB" id="A0A7C2C2D4"/>
<reference evidence="1" key="1">
    <citation type="journal article" date="2020" name="mSystems">
        <title>Genome- and Community-Level Interaction Insights into Carbon Utilization and Element Cycling Functions of Hydrothermarchaeota in Hydrothermal Sediment.</title>
        <authorList>
            <person name="Zhou Z."/>
            <person name="Liu Y."/>
            <person name="Xu W."/>
            <person name="Pan J."/>
            <person name="Luo Z.H."/>
            <person name="Li M."/>
        </authorList>
    </citation>
    <scope>NUCLEOTIDE SEQUENCE [LARGE SCALE GENOMIC DNA]</scope>
    <source>
        <strain evidence="1">SpSt-246</strain>
    </source>
</reference>
<organism evidence="1">
    <name type="scientific">Thermus islandicus</name>
    <dbReference type="NCBI Taxonomy" id="540988"/>
    <lineage>
        <taxon>Bacteria</taxon>
        <taxon>Thermotogati</taxon>
        <taxon>Deinococcota</taxon>
        <taxon>Deinococci</taxon>
        <taxon>Thermales</taxon>
        <taxon>Thermaceae</taxon>
        <taxon>Thermus</taxon>
    </lineage>
</organism>
<protein>
    <submittedName>
        <fullName evidence="1">Uncharacterized protein</fullName>
    </submittedName>
</protein>
<proteinExistence type="predicted"/>